<protein>
    <submittedName>
        <fullName evidence="1">Uncharacterized protein</fullName>
    </submittedName>
</protein>
<sequence>MALKLDGSRTGQSRSLNKRGCWRRAATPVVPRNLWSAPEQNTGFWLAVVFLWYASSPMLPLN</sequence>
<dbReference type="Proteomes" id="UP000184499">
    <property type="component" value="Unassembled WGS sequence"/>
</dbReference>
<reference evidence="2" key="1">
    <citation type="journal article" date="2017" name="Genome Biol.">
        <title>Comparative genomics reveals high biological diversity and specific adaptations in the industrially and medically important fungal genus Aspergillus.</title>
        <authorList>
            <person name="de Vries R.P."/>
            <person name="Riley R."/>
            <person name="Wiebenga A."/>
            <person name="Aguilar-Osorio G."/>
            <person name="Amillis S."/>
            <person name="Uchima C.A."/>
            <person name="Anderluh G."/>
            <person name="Asadollahi M."/>
            <person name="Askin M."/>
            <person name="Barry K."/>
            <person name="Battaglia E."/>
            <person name="Bayram O."/>
            <person name="Benocci T."/>
            <person name="Braus-Stromeyer S.A."/>
            <person name="Caldana C."/>
            <person name="Canovas D."/>
            <person name="Cerqueira G.C."/>
            <person name="Chen F."/>
            <person name="Chen W."/>
            <person name="Choi C."/>
            <person name="Clum A."/>
            <person name="Dos Santos R.A."/>
            <person name="Damasio A.R."/>
            <person name="Diallinas G."/>
            <person name="Emri T."/>
            <person name="Fekete E."/>
            <person name="Flipphi M."/>
            <person name="Freyberg S."/>
            <person name="Gallo A."/>
            <person name="Gournas C."/>
            <person name="Habgood R."/>
            <person name="Hainaut M."/>
            <person name="Harispe M.L."/>
            <person name="Henrissat B."/>
            <person name="Hilden K.S."/>
            <person name="Hope R."/>
            <person name="Hossain A."/>
            <person name="Karabika E."/>
            <person name="Karaffa L."/>
            <person name="Karanyi Z."/>
            <person name="Krasevec N."/>
            <person name="Kuo A."/>
            <person name="Kusch H."/>
            <person name="LaButti K."/>
            <person name="Lagendijk E.L."/>
            <person name="Lapidus A."/>
            <person name="Levasseur A."/>
            <person name="Lindquist E."/>
            <person name="Lipzen A."/>
            <person name="Logrieco A.F."/>
            <person name="MacCabe A."/>
            <person name="Maekelae M.R."/>
            <person name="Malavazi I."/>
            <person name="Melin P."/>
            <person name="Meyer V."/>
            <person name="Mielnichuk N."/>
            <person name="Miskei M."/>
            <person name="Molnar A.P."/>
            <person name="Mule G."/>
            <person name="Ngan C.Y."/>
            <person name="Orejas M."/>
            <person name="Orosz E."/>
            <person name="Ouedraogo J.P."/>
            <person name="Overkamp K.M."/>
            <person name="Park H.-S."/>
            <person name="Perrone G."/>
            <person name="Piumi F."/>
            <person name="Punt P.J."/>
            <person name="Ram A.F."/>
            <person name="Ramon A."/>
            <person name="Rauscher S."/>
            <person name="Record E."/>
            <person name="Riano-Pachon D.M."/>
            <person name="Robert V."/>
            <person name="Roehrig J."/>
            <person name="Ruller R."/>
            <person name="Salamov A."/>
            <person name="Salih N.S."/>
            <person name="Samson R.A."/>
            <person name="Sandor E."/>
            <person name="Sanguinetti M."/>
            <person name="Schuetze T."/>
            <person name="Sepcic K."/>
            <person name="Shelest E."/>
            <person name="Sherlock G."/>
            <person name="Sophianopoulou V."/>
            <person name="Squina F.M."/>
            <person name="Sun H."/>
            <person name="Susca A."/>
            <person name="Todd R.B."/>
            <person name="Tsang A."/>
            <person name="Unkles S.E."/>
            <person name="van de Wiele N."/>
            <person name="van Rossen-Uffink D."/>
            <person name="Oliveira J.V."/>
            <person name="Vesth T.C."/>
            <person name="Visser J."/>
            <person name="Yu J.-H."/>
            <person name="Zhou M."/>
            <person name="Andersen M.R."/>
            <person name="Archer D.B."/>
            <person name="Baker S.E."/>
            <person name="Benoit I."/>
            <person name="Brakhage A.A."/>
            <person name="Braus G.H."/>
            <person name="Fischer R."/>
            <person name="Frisvad J.C."/>
            <person name="Goldman G.H."/>
            <person name="Houbraken J."/>
            <person name="Oakley B."/>
            <person name="Pocsi I."/>
            <person name="Scazzocchio C."/>
            <person name="Seiboth B."/>
            <person name="vanKuyk P.A."/>
            <person name="Wortman J."/>
            <person name="Dyer P.S."/>
            <person name="Grigoriev I.V."/>
        </authorList>
    </citation>
    <scope>NUCLEOTIDE SEQUENCE [LARGE SCALE GENOMIC DNA]</scope>
    <source>
        <strain evidence="2">CBS 101740 / IMI 381727 / IBT 21946</strain>
    </source>
</reference>
<dbReference type="AlphaFoldDB" id="A0A1L9U2H4"/>
<dbReference type="EMBL" id="KV878704">
    <property type="protein sequence ID" value="OJJ65890.1"/>
    <property type="molecule type" value="Genomic_DNA"/>
</dbReference>
<dbReference type="GeneID" id="93577508"/>
<gene>
    <name evidence="1" type="ORF">ASPBRDRAFT_435559</name>
</gene>
<keyword evidence="2" id="KW-1185">Reference proteome</keyword>
<proteinExistence type="predicted"/>
<evidence type="ECO:0000313" key="2">
    <source>
        <dbReference type="Proteomes" id="UP000184499"/>
    </source>
</evidence>
<dbReference type="VEuPathDB" id="FungiDB:ASPBRDRAFT_435559"/>
<name>A0A1L9U2H4_ASPBC</name>
<dbReference type="RefSeq" id="XP_067473141.1">
    <property type="nucleotide sequence ID" value="XM_067625020.1"/>
</dbReference>
<organism evidence="1 2">
    <name type="scientific">Aspergillus brasiliensis (strain CBS 101740 / IMI 381727 / IBT 21946)</name>
    <dbReference type="NCBI Taxonomy" id="767769"/>
    <lineage>
        <taxon>Eukaryota</taxon>
        <taxon>Fungi</taxon>
        <taxon>Dikarya</taxon>
        <taxon>Ascomycota</taxon>
        <taxon>Pezizomycotina</taxon>
        <taxon>Eurotiomycetes</taxon>
        <taxon>Eurotiomycetidae</taxon>
        <taxon>Eurotiales</taxon>
        <taxon>Aspergillaceae</taxon>
        <taxon>Aspergillus</taxon>
        <taxon>Aspergillus subgen. Circumdati</taxon>
    </lineage>
</organism>
<evidence type="ECO:0000313" key="1">
    <source>
        <dbReference type="EMBL" id="OJJ65890.1"/>
    </source>
</evidence>
<accession>A0A1L9U2H4</accession>